<evidence type="ECO:0000313" key="5">
    <source>
        <dbReference type="Proteomes" id="UP000780801"/>
    </source>
</evidence>
<evidence type="ECO:0000259" key="2">
    <source>
        <dbReference type="Pfam" id="PF13840"/>
    </source>
</evidence>
<dbReference type="Gene3D" id="3.30.2130.10">
    <property type="entry name" value="VC0802-like"/>
    <property type="match status" value="1"/>
</dbReference>
<feature type="compositionally biased region" description="Low complexity" evidence="1">
    <location>
        <begin position="334"/>
        <end position="344"/>
    </location>
</feature>
<organism evidence="4 5">
    <name type="scientific">Lunasporangiospora selenospora</name>
    <dbReference type="NCBI Taxonomy" id="979761"/>
    <lineage>
        <taxon>Eukaryota</taxon>
        <taxon>Fungi</taxon>
        <taxon>Fungi incertae sedis</taxon>
        <taxon>Mucoromycota</taxon>
        <taxon>Mortierellomycotina</taxon>
        <taxon>Mortierellomycetes</taxon>
        <taxon>Mortierellales</taxon>
        <taxon>Mortierellaceae</taxon>
        <taxon>Lunasporangiospora</taxon>
    </lineage>
</organism>
<dbReference type="InterPro" id="IPR027795">
    <property type="entry name" value="CASTOR_ACT_dom"/>
</dbReference>
<dbReference type="Pfam" id="PF21389">
    <property type="entry name" value="CASTOR1_ACT-like"/>
    <property type="match status" value="1"/>
</dbReference>
<dbReference type="InterPro" id="IPR049479">
    <property type="entry name" value="CASTOR1_ACT-like"/>
</dbReference>
<evidence type="ECO:0000256" key="1">
    <source>
        <dbReference type="SAM" id="MobiDB-lite"/>
    </source>
</evidence>
<reference evidence="4" key="1">
    <citation type="journal article" date="2020" name="Fungal Divers.">
        <title>Resolving the Mortierellaceae phylogeny through synthesis of multi-gene phylogenetics and phylogenomics.</title>
        <authorList>
            <person name="Vandepol N."/>
            <person name="Liber J."/>
            <person name="Desiro A."/>
            <person name="Na H."/>
            <person name="Kennedy M."/>
            <person name="Barry K."/>
            <person name="Grigoriev I.V."/>
            <person name="Miller A.N."/>
            <person name="O'Donnell K."/>
            <person name="Stajich J.E."/>
            <person name="Bonito G."/>
        </authorList>
    </citation>
    <scope>NUCLEOTIDE SEQUENCE</scope>
    <source>
        <strain evidence="4">KOD1015</strain>
    </source>
</reference>
<dbReference type="EMBL" id="JAABOA010002858">
    <property type="protein sequence ID" value="KAF9579327.1"/>
    <property type="molecule type" value="Genomic_DNA"/>
</dbReference>
<evidence type="ECO:0000259" key="3">
    <source>
        <dbReference type="Pfam" id="PF21389"/>
    </source>
</evidence>
<feature type="domain" description="Cytosolic arginine sensor for mTORC1 subunit 1/2 ACT-like" evidence="3">
    <location>
        <begin position="191"/>
        <end position="254"/>
    </location>
</feature>
<keyword evidence="5" id="KW-1185">Reference proteome</keyword>
<gene>
    <name evidence="4" type="primary">GATSL3_2</name>
    <name evidence="4" type="ORF">BGW38_004461</name>
</gene>
<feature type="compositionally biased region" description="Polar residues" evidence="1">
    <location>
        <begin position="1"/>
        <end position="18"/>
    </location>
</feature>
<feature type="region of interest" description="Disordered" evidence="1">
    <location>
        <begin position="1"/>
        <end position="112"/>
    </location>
</feature>
<dbReference type="GO" id="GO:0006520">
    <property type="term" value="P:amino acid metabolic process"/>
    <property type="evidence" value="ECO:0007669"/>
    <property type="project" value="UniProtKB-ARBA"/>
</dbReference>
<feature type="domain" description="CASTOR ACT" evidence="2">
    <location>
        <begin position="257"/>
        <end position="316"/>
    </location>
</feature>
<protein>
    <submittedName>
        <fullName evidence="4">GATS protein-like 3</fullName>
    </submittedName>
</protein>
<dbReference type="InterPro" id="IPR051719">
    <property type="entry name" value="CASTOR_mTORC1"/>
</dbReference>
<feature type="compositionally biased region" description="Acidic residues" evidence="1">
    <location>
        <begin position="151"/>
        <end position="161"/>
    </location>
</feature>
<evidence type="ECO:0000313" key="4">
    <source>
        <dbReference type="EMBL" id="KAF9579327.1"/>
    </source>
</evidence>
<feature type="region of interest" description="Disordered" evidence="1">
    <location>
        <begin position="133"/>
        <end position="175"/>
    </location>
</feature>
<dbReference type="GO" id="GO:0046394">
    <property type="term" value="P:carboxylic acid biosynthetic process"/>
    <property type="evidence" value="ECO:0007669"/>
    <property type="project" value="UniProtKB-ARBA"/>
</dbReference>
<feature type="compositionally biased region" description="Gly residues" evidence="1">
    <location>
        <begin position="46"/>
        <end position="56"/>
    </location>
</feature>
<accession>A0A9P6KC57</accession>
<feature type="compositionally biased region" description="Basic residues" evidence="1">
    <location>
        <begin position="64"/>
        <end position="83"/>
    </location>
</feature>
<dbReference type="OrthoDB" id="58529at2759"/>
<dbReference type="AlphaFoldDB" id="A0A9P6KC57"/>
<dbReference type="Proteomes" id="UP000780801">
    <property type="component" value="Unassembled WGS sequence"/>
</dbReference>
<feature type="compositionally biased region" description="Low complexity" evidence="1">
    <location>
        <begin position="100"/>
        <end position="109"/>
    </location>
</feature>
<dbReference type="Pfam" id="PF13840">
    <property type="entry name" value="ACT_7"/>
    <property type="match status" value="1"/>
</dbReference>
<proteinExistence type="predicted"/>
<sequence length="357" mass="38856">MVTTSMTRQRQASLTTGLLTEEDENALVGGQSHYPRHHHHHCSDMVGGGGGGGGRHVNGDSRNHHLHMHHLYHHHHHHRHHHGSGREDSGIGSEATSEPSSGVSSGHGSHVLDHQALGLDPTLISSLSLQERPDVDEDGDDLQSHQSSRDADDDDDDDNDDQDRASSSTDSKTTAATMFTSMRHKFQANHPHRLHITSLEQSLMGQLAIKLLESIFFDNRMDRFFSFTQTDTTLSIIMDDATLSLFPDNTLNTQAGSWRLISIGEGPLGFDECGIVSEFSRPLSEQGIGLFYLSTFKSDYIMVNDQDFDQAVEHLKETARRTSVSGSGAGSEPGSVASSPSLGSGSMAFEEVAAAEL</sequence>
<dbReference type="SUPFAM" id="SSF55021">
    <property type="entry name" value="ACT-like"/>
    <property type="match status" value="1"/>
</dbReference>
<feature type="region of interest" description="Disordered" evidence="1">
    <location>
        <begin position="319"/>
        <end position="344"/>
    </location>
</feature>
<feature type="compositionally biased region" description="Low complexity" evidence="1">
    <location>
        <begin position="165"/>
        <end position="175"/>
    </location>
</feature>
<dbReference type="InterPro" id="IPR045865">
    <property type="entry name" value="ACT-like_dom_sf"/>
</dbReference>
<comment type="caution">
    <text evidence="4">The sequence shown here is derived from an EMBL/GenBank/DDBJ whole genome shotgun (WGS) entry which is preliminary data.</text>
</comment>
<dbReference type="PANTHER" id="PTHR31131">
    <property type="entry name" value="CHROMOSOME 1, WHOLE GENOME SHOTGUN SEQUENCE"/>
    <property type="match status" value="1"/>
</dbReference>
<dbReference type="PANTHER" id="PTHR31131:SF6">
    <property type="entry name" value="CASTOR ACT DOMAIN-CONTAINING PROTEIN"/>
    <property type="match status" value="1"/>
</dbReference>
<name>A0A9P6KC57_9FUNG</name>